<feature type="transmembrane region" description="Helical" evidence="6">
    <location>
        <begin position="391"/>
        <end position="413"/>
    </location>
</feature>
<evidence type="ECO:0000256" key="3">
    <source>
        <dbReference type="ARBA" id="ARBA00022692"/>
    </source>
</evidence>
<comment type="catalytic activity">
    <reaction evidence="6">
        <text>a quinone + NADH + 5 H(+)(in) = a quinol + NAD(+) + 4 H(+)(out)</text>
        <dbReference type="Rhea" id="RHEA:57888"/>
        <dbReference type="ChEBI" id="CHEBI:15378"/>
        <dbReference type="ChEBI" id="CHEBI:24646"/>
        <dbReference type="ChEBI" id="CHEBI:57540"/>
        <dbReference type="ChEBI" id="CHEBI:57945"/>
        <dbReference type="ChEBI" id="CHEBI:132124"/>
    </reaction>
</comment>
<evidence type="ECO:0000259" key="8">
    <source>
        <dbReference type="Pfam" id="PF00361"/>
    </source>
</evidence>
<dbReference type="GO" id="GO:0012505">
    <property type="term" value="C:endomembrane system"/>
    <property type="evidence" value="ECO:0007669"/>
    <property type="project" value="UniProtKB-SubCell"/>
</dbReference>
<dbReference type="GO" id="GO:0005886">
    <property type="term" value="C:plasma membrane"/>
    <property type="evidence" value="ECO:0007669"/>
    <property type="project" value="UniProtKB-SubCell"/>
</dbReference>
<comment type="subcellular location">
    <subcellularLocation>
        <location evidence="6">Cell membrane</location>
        <topology evidence="6">Multi-pass membrane protein</topology>
    </subcellularLocation>
    <subcellularLocation>
        <location evidence="2">Endomembrane system</location>
        <topology evidence="2">Multi-pass membrane protein</topology>
    </subcellularLocation>
    <subcellularLocation>
        <location evidence="7">Membrane</location>
        <topology evidence="7">Multi-pass membrane protein</topology>
    </subcellularLocation>
</comment>
<evidence type="ECO:0000256" key="4">
    <source>
        <dbReference type="ARBA" id="ARBA00022989"/>
    </source>
</evidence>
<evidence type="ECO:0000256" key="1">
    <source>
        <dbReference type="ARBA" id="ARBA00002378"/>
    </source>
</evidence>
<feature type="transmembrane region" description="Helical" evidence="6">
    <location>
        <begin position="287"/>
        <end position="309"/>
    </location>
</feature>
<evidence type="ECO:0000256" key="5">
    <source>
        <dbReference type="ARBA" id="ARBA00023136"/>
    </source>
</evidence>
<keyword evidence="4 6" id="KW-1133">Transmembrane helix</keyword>
<feature type="transmembrane region" description="Helical" evidence="6">
    <location>
        <begin position="124"/>
        <end position="141"/>
    </location>
</feature>
<feature type="transmembrane region" description="Helical" evidence="6">
    <location>
        <begin position="434"/>
        <end position="457"/>
    </location>
</feature>
<feature type="transmembrane region" description="Helical" evidence="6">
    <location>
        <begin position="33"/>
        <end position="51"/>
    </location>
</feature>
<feature type="transmembrane region" description="Helical" evidence="6">
    <location>
        <begin position="101"/>
        <end position="118"/>
    </location>
</feature>
<feature type="transmembrane region" description="Helical" evidence="6">
    <location>
        <begin position="231"/>
        <end position="252"/>
    </location>
</feature>
<sequence>MPIGDLAPELTVLLTAVAVLLLAMVLPQRRHGWCALLAAAGLALSMALAWAQADAHRLTFSGTFALDGATTWARFAIPGLTILCVGLAPRWFATDRRHGEFYAMLLFSTLGAMAMAGAADLMQLVMGVLLSSVTGYVLAAYHRDWAISLEAGMKYFLVGALANALLVIGVVFVMGMAGSTDYRDLAGAIPDNPVALAGLTLVLMGLFFKLGAVPAHTWVPDVAEGAPAPAAAFLTVIPKLAAAVALYRLVALTPETQALPLLVALVAAATMTVGNLCALWQDDVRRLVGWSSISQTGYALMAVAVAGAVPDALPALLAFMSVYGIANLLAFAAIVELRGRTAIADYRGLIRKHPGPAIALTLAFLSFVGIPPLAGFLGKFALFVATLEAGLAWLVVVAVANTILSLFYYLRVIGPAVFSRPEGAMATLGGTARATFWALFALLLATTFLWSPVWSALPRALLP</sequence>
<keyword evidence="6" id="KW-1278">Translocase</keyword>
<dbReference type="RefSeq" id="WP_091846750.1">
    <property type="nucleotide sequence ID" value="NZ_FOCM01000012.1"/>
</dbReference>
<dbReference type="EC" id="7.1.1.-" evidence="6"/>
<dbReference type="AlphaFoldDB" id="A0A1H8LZG9"/>
<feature type="transmembrane region" description="Helical" evidence="6">
    <location>
        <begin position="194"/>
        <end position="219"/>
    </location>
</feature>
<keyword evidence="10" id="KW-1185">Reference proteome</keyword>
<proteinExistence type="inferred from homology"/>
<accession>A0A1H8LZG9</accession>
<keyword evidence="6" id="KW-0874">Quinone</keyword>
<protein>
    <recommendedName>
        <fullName evidence="6">NADH-quinone oxidoreductase subunit N</fullName>
        <ecNumber evidence="6">7.1.1.-</ecNumber>
    </recommendedName>
    <alternativeName>
        <fullName evidence="6">NADH dehydrogenase I subunit N</fullName>
    </alternativeName>
    <alternativeName>
        <fullName evidence="6">NDH-1 subunit N</fullName>
    </alternativeName>
</protein>
<organism evidence="9 10">
    <name type="scientific">Palleronia pelagia</name>
    <dbReference type="NCBI Taxonomy" id="387096"/>
    <lineage>
        <taxon>Bacteria</taxon>
        <taxon>Pseudomonadati</taxon>
        <taxon>Pseudomonadota</taxon>
        <taxon>Alphaproteobacteria</taxon>
        <taxon>Rhodobacterales</taxon>
        <taxon>Roseobacteraceae</taxon>
        <taxon>Palleronia</taxon>
    </lineage>
</organism>
<dbReference type="Pfam" id="PF00361">
    <property type="entry name" value="Proton_antipo_M"/>
    <property type="match status" value="1"/>
</dbReference>
<evidence type="ECO:0000313" key="10">
    <source>
        <dbReference type="Proteomes" id="UP000199372"/>
    </source>
</evidence>
<feature type="transmembrane region" description="Helical" evidence="6">
    <location>
        <begin position="71"/>
        <end position="89"/>
    </location>
</feature>
<evidence type="ECO:0000313" key="9">
    <source>
        <dbReference type="EMBL" id="SEO10507.1"/>
    </source>
</evidence>
<feature type="transmembrane region" description="Helical" evidence="6">
    <location>
        <begin position="358"/>
        <end position="385"/>
    </location>
</feature>
<keyword evidence="6" id="KW-1003">Cell membrane</keyword>
<feature type="domain" description="NADH:quinone oxidoreductase/Mrp antiporter transmembrane" evidence="8">
    <location>
        <begin position="118"/>
        <end position="404"/>
    </location>
</feature>
<dbReference type="GO" id="GO:0048038">
    <property type="term" value="F:quinone binding"/>
    <property type="evidence" value="ECO:0007669"/>
    <property type="project" value="UniProtKB-KW"/>
</dbReference>
<feature type="transmembrane region" description="Helical" evidence="6">
    <location>
        <begin position="6"/>
        <end position="26"/>
    </location>
</feature>
<dbReference type="InterPro" id="IPR010096">
    <property type="entry name" value="NADH-Q_OxRdtase_suN/2"/>
</dbReference>
<dbReference type="GO" id="GO:0042773">
    <property type="term" value="P:ATP synthesis coupled electron transport"/>
    <property type="evidence" value="ECO:0007669"/>
    <property type="project" value="InterPro"/>
</dbReference>
<reference evidence="10" key="1">
    <citation type="submission" date="2016-10" db="EMBL/GenBank/DDBJ databases">
        <authorList>
            <person name="Varghese N."/>
            <person name="Submissions S."/>
        </authorList>
    </citation>
    <scope>NUCLEOTIDE SEQUENCE [LARGE SCALE GENOMIC DNA]</scope>
    <source>
        <strain evidence="10">DSM 26893</strain>
    </source>
</reference>
<comment type="subunit">
    <text evidence="6">NDH-1 is composed of 14 different subunits. Subunits NuoA, H, J, K, L, M, N constitute the membrane sector of the complex.</text>
</comment>
<dbReference type="InterPro" id="IPR001750">
    <property type="entry name" value="ND/Mrp_TM"/>
</dbReference>
<dbReference type="GO" id="GO:0050136">
    <property type="term" value="F:NADH dehydrogenase (quinone) (non-electrogenic) activity"/>
    <property type="evidence" value="ECO:0007669"/>
    <property type="project" value="UniProtKB-UniRule"/>
</dbReference>
<keyword evidence="6" id="KW-0813">Transport</keyword>
<keyword evidence="3 6" id="KW-0812">Transmembrane</keyword>
<evidence type="ECO:0000256" key="6">
    <source>
        <dbReference type="HAMAP-Rule" id="MF_00445"/>
    </source>
</evidence>
<feature type="transmembrane region" description="Helical" evidence="6">
    <location>
        <begin position="315"/>
        <end position="337"/>
    </location>
</feature>
<evidence type="ECO:0000256" key="7">
    <source>
        <dbReference type="RuleBase" id="RU000320"/>
    </source>
</evidence>
<keyword evidence="6" id="KW-0520">NAD</keyword>
<comment type="similarity">
    <text evidence="6">Belongs to the complex I subunit 2 family.</text>
</comment>
<evidence type="ECO:0000256" key="2">
    <source>
        <dbReference type="ARBA" id="ARBA00004127"/>
    </source>
</evidence>
<dbReference type="GO" id="GO:0008137">
    <property type="term" value="F:NADH dehydrogenase (ubiquinone) activity"/>
    <property type="evidence" value="ECO:0007669"/>
    <property type="project" value="InterPro"/>
</dbReference>
<keyword evidence="5 6" id="KW-0472">Membrane</keyword>
<keyword evidence="6" id="KW-0830">Ubiquinone</keyword>
<dbReference type="HAMAP" id="MF_00445">
    <property type="entry name" value="NDH1_NuoN_1"/>
    <property type="match status" value="1"/>
</dbReference>
<name>A0A1H8LZG9_9RHOB</name>
<dbReference type="PANTHER" id="PTHR22773">
    <property type="entry name" value="NADH DEHYDROGENASE"/>
    <property type="match status" value="1"/>
</dbReference>
<feature type="transmembrane region" description="Helical" evidence="6">
    <location>
        <begin position="153"/>
        <end position="174"/>
    </location>
</feature>
<dbReference type="Proteomes" id="UP000199372">
    <property type="component" value="Unassembled WGS sequence"/>
</dbReference>
<dbReference type="OrthoDB" id="9768329at2"/>
<feature type="transmembrane region" description="Helical" evidence="6">
    <location>
        <begin position="258"/>
        <end position="280"/>
    </location>
</feature>
<gene>
    <name evidence="6" type="primary">nuoN</name>
    <name evidence="9" type="ORF">SAMN04488011_11247</name>
</gene>
<comment type="function">
    <text evidence="1 6">NDH-1 shuttles electrons from NADH, via FMN and iron-sulfur (Fe-S) centers, to quinones in the respiratory chain. The immediate electron acceptor for the enzyme in this species is believed to be ubiquinone. Couples the redox reaction to proton translocation (for every two electrons transferred, four hydrogen ions are translocated across the cytoplasmic membrane), and thus conserves the redox energy in a proton gradient.</text>
</comment>
<dbReference type="EMBL" id="FOCM01000012">
    <property type="protein sequence ID" value="SEO10507.1"/>
    <property type="molecule type" value="Genomic_DNA"/>
</dbReference>